<evidence type="ECO:0000313" key="3">
    <source>
        <dbReference type="Proteomes" id="UP000255515"/>
    </source>
</evidence>
<accession>A0A376C0Q5</accession>
<keyword evidence="1" id="KW-1133">Transmembrane helix</keyword>
<dbReference type="AlphaFoldDB" id="A0A376C0Q5"/>
<dbReference type="RefSeq" id="WP_002689154.1">
    <property type="nucleotide sequence ID" value="NZ_UFTJ01000002.1"/>
</dbReference>
<proteinExistence type="predicted"/>
<feature type="transmembrane region" description="Helical" evidence="1">
    <location>
        <begin position="6"/>
        <end position="34"/>
    </location>
</feature>
<name>A0A376C0Q5_9FLAO</name>
<sequence length="42" mass="4867">MNTTNIINTTITTITNMGIVGGIFMMICFMMFIIERENYESR</sequence>
<protein>
    <submittedName>
        <fullName evidence="2">Uncharacterized protein</fullName>
    </submittedName>
</protein>
<gene>
    <name evidence="2" type="ORF">NCTC11661_00982</name>
</gene>
<keyword evidence="1" id="KW-0812">Transmembrane</keyword>
<dbReference type="EMBL" id="UFTJ01000002">
    <property type="protein sequence ID" value="SSZ55599.1"/>
    <property type="molecule type" value="Genomic_DNA"/>
</dbReference>
<organism evidence="2 3">
    <name type="scientific">Bergeyella zoohelcum</name>
    <dbReference type="NCBI Taxonomy" id="1015"/>
    <lineage>
        <taxon>Bacteria</taxon>
        <taxon>Pseudomonadati</taxon>
        <taxon>Bacteroidota</taxon>
        <taxon>Flavobacteriia</taxon>
        <taxon>Flavobacteriales</taxon>
        <taxon>Weeksellaceae</taxon>
        <taxon>Bergeyella</taxon>
    </lineage>
</organism>
<reference evidence="2 3" key="1">
    <citation type="submission" date="2018-06" db="EMBL/GenBank/DDBJ databases">
        <authorList>
            <consortium name="Pathogen Informatics"/>
            <person name="Doyle S."/>
        </authorList>
    </citation>
    <scope>NUCLEOTIDE SEQUENCE [LARGE SCALE GENOMIC DNA]</scope>
    <source>
        <strain evidence="2 3">NCTC11661</strain>
    </source>
</reference>
<dbReference type="Proteomes" id="UP000255515">
    <property type="component" value="Unassembled WGS sequence"/>
</dbReference>
<keyword evidence="1" id="KW-0472">Membrane</keyword>
<evidence type="ECO:0000256" key="1">
    <source>
        <dbReference type="SAM" id="Phobius"/>
    </source>
</evidence>
<evidence type="ECO:0000313" key="2">
    <source>
        <dbReference type="EMBL" id="SSZ55599.1"/>
    </source>
</evidence>